<evidence type="ECO:0000313" key="2">
    <source>
        <dbReference type="Proteomes" id="UP000320390"/>
    </source>
</evidence>
<name>A0A518EP27_9BACT</name>
<dbReference type="AlphaFoldDB" id="A0A518EP27"/>
<sequence>MPLASQSPVTLTYSNSSLDEFLLYLPKITNLTDSVAAWVLLGSTLNRPHLPAGLLFQSAFPRHCRVFPMLTRLATLACLFTAPSLALQVANDECAGAQLVWGGVHQISNIGATLSAPDWPSCGCSHGSVAGADVWFRYVATGAGRVDFLSCGWDTMMQIFTGDCGALVGNGCIDDCALCFGGSAGLAIVTPGDVVLIRITGFGGSMGSGTLTVIDTPAGPLGNPVCESTPNSTGVQGIMRIFGQETAAQNDVTLIAGNLPSNALSMMLTSRTQTQTVFAGGSAGHLCLGGDIARFASQVGLSQMGEFRHTIELTSIPEPPNFATAVVAGETWTFQCWHRDTGPAGPTSNFTGAASVPFL</sequence>
<dbReference type="EMBL" id="CP036434">
    <property type="protein sequence ID" value="QDV05842.1"/>
    <property type="molecule type" value="Genomic_DNA"/>
</dbReference>
<reference evidence="1 2" key="1">
    <citation type="submission" date="2019-02" db="EMBL/GenBank/DDBJ databases">
        <title>Deep-cultivation of Planctomycetes and their phenomic and genomic characterization uncovers novel biology.</title>
        <authorList>
            <person name="Wiegand S."/>
            <person name="Jogler M."/>
            <person name="Boedeker C."/>
            <person name="Pinto D."/>
            <person name="Vollmers J."/>
            <person name="Rivas-Marin E."/>
            <person name="Kohn T."/>
            <person name="Peeters S.H."/>
            <person name="Heuer A."/>
            <person name="Rast P."/>
            <person name="Oberbeckmann S."/>
            <person name="Bunk B."/>
            <person name="Jeske O."/>
            <person name="Meyerdierks A."/>
            <person name="Storesund J.E."/>
            <person name="Kallscheuer N."/>
            <person name="Luecker S."/>
            <person name="Lage O.M."/>
            <person name="Pohl T."/>
            <person name="Merkel B.J."/>
            <person name="Hornburger P."/>
            <person name="Mueller R.-W."/>
            <person name="Bruemmer F."/>
            <person name="Labrenz M."/>
            <person name="Spormann A.M."/>
            <person name="Op den Camp H."/>
            <person name="Overmann J."/>
            <person name="Amann R."/>
            <person name="Jetten M.S.M."/>
            <person name="Mascher T."/>
            <person name="Medema M.H."/>
            <person name="Devos D.P."/>
            <person name="Kaster A.-K."/>
            <person name="Ovreas L."/>
            <person name="Rohde M."/>
            <person name="Galperin M.Y."/>
            <person name="Jogler C."/>
        </authorList>
    </citation>
    <scope>NUCLEOTIDE SEQUENCE [LARGE SCALE GENOMIC DNA]</scope>
    <source>
        <strain evidence="1 2">Poly30</strain>
    </source>
</reference>
<gene>
    <name evidence="1" type="ORF">Poly30_13450</name>
</gene>
<protein>
    <submittedName>
        <fullName evidence="1">Uncharacterized protein</fullName>
    </submittedName>
</protein>
<evidence type="ECO:0000313" key="1">
    <source>
        <dbReference type="EMBL" id="QDV05842.1"/>
    </source>
</evidence>
<dbReference type="Proteomes" id="UP000320390">
    <property type="component" value="Chromosome"/>
</dbReference>
<proteinExistence type="predicted"/>
<organism evidence="1 2">
    <name type="scientific">Saltatorellus ferox</name>
    <dbReference type="NCBI Taxonomy" id="2528018"/>
    <lineage>
        <taxon>Bacteria</taxon>
        <taxon>Pseudomonadati</taxon>
        <taxon>Planctomycetota</taxon>
        <taxon>Planctomycetia</taxon>
        <taxon>Planctomycetia incertae sedis</taxon>
        <taxon>Saltatorellus</taxon>
    </lineage>
</organism>
<keyword evidence="2" id="KW-1185">Reference proteome</keyword>
<accession>A0A518EP27</accession>